<comment type="caution">
    <text evidence="1">The sequence shown here is derived from an EMBL/GenBank/DDBJ whole genome shotgun (WGS) entry which is preliminary data.</text>
</comment>
<protein>
    <recommendedName>
        <fullName evidence="3">DUF2860 domain-containing protein</fullName>
    </recommendedName>
</protein>
<dbReference type="OrthoDB" id="5430175at2"/>
<name>A0A4Q0XUJ4_9BACT</name>
<dbReference type="EMBL" id="PDKN01000003">
    <property type="protein sequence ID" value="RXJ58121.1"/>
    <property type="molecule type" value="Genomic_DNA"/>
</dbReference>
<dbReference type="Pfam" id="PF11059">
    <property type="entry name" value="DUF2860"/>
    <property type="match status" value="1"/>
</dbReference>
<keyword evidence="2" id="KW-1185">Reference proteome</keyword>
<evidence type="ECO:0000313" key="2">
    <source>
        <dbReference type="Proteomes" id="UP000290657"/>
    </source>
</evidence>
<dbReference type="Proteomes" id="UP000290657">
    <property type="component" value="Unassembled WGS sequence"/>
</dbReference>
<organism evidence="1 2">
    <name type="scientific">Candidatus Marinarcus aquaticus</name>
    <dbReference type="NCBI Taxonomy" id="2044504"/>
    <lineage>
        <taxon>Bacteria</taxon>
        <taxon>Pseudomonadati</taxon>
        <taxon>Campylobacterota</taxon>
        <taxon>Epsilonproteobacteria</taxon>
        <taxon>Campylobacterales</taxon>
        <taxon>Arcobacteraceae</taxon>
        <taxon>Candidatus Marinarcus</taxon>
    </lineage>
</organism>
<sequence>MKKILLPSLLVCSLFASEQNYIEIGGGFVKSKNNFSIESEEKISGLKDAKEETTGIGHIGLFYQYEIIKDFNVLTQINEEGFKLGSSLNTKVGKFSLGMKIHTSEEWEDPYLINENRKETDVYEIGGYTSYAFSVNEYYQSSIAYQYSTVSYDKERVIEDLEREGDRHLVVFKNSFKTEIFYKESKYITNIMYEKYNADGKASSYDKYSLEFGVSSQLRHNLSLSIIANVGQKEYDAFNVKVDETVDVDIYGIKGEFVWDEPFHYEHVYLSVRNGYQKENANADFYNKENTYGVVSIGYRF</sequence>
<evidence type="ECO:0008006" key="3">
    <source>
        <dbReference type="Google" id="ProtNLM"/>
    </source>
</evidence>
<proteinExistence type="predicted"/>
<gene>
    <name evidence="1" type="ORF">CRV04_06335</name>
</gene>
<dbReference type="InterPro" id="IPR016896">
    <property type="entry name" value="DUF2860"/>
</dbReference>
<reference evidence="1 2" key="1">
    <citation type="submission" date="2017-10" db="EMBL/GenBank/DDBJ databases">
        <title>Genomics of the genus Arcobacter.</title>
        <authorList>
            <person name="Perez-Cataluna A."/>
            <person name="Figueras M.J."/>
        </authorList>
    </citation>
    <scope>NUCLEOTIDE SEQUENCE [LARGE SCALE GENOMIC DNA]</scope>
    <source>
        <strain evidence="1 2">CECT 8987</strain>
    </source>
</reference>
<dbReference type="RefSeq" id="WP_128995984.1">
    <property type="nucleotide sequence ID" value="NZ_PDKN01000003.1"/>
</dbReference>
<dbReference type="AlphaFoldDB" id="A0A4Q0XUJ4"/>
<evidence type="ECO:0000313" key="1">
    <source>
        <dbReference type="EMBL" id="RXJ58121.1"/>
    </source>
</evidence>
<accession>A0A4Q0XUJ4</accession>